<reference evidence="5 6" key="1">
    <citation type="submission" date="2023-03" db="EMBL/GenBank/DDBJ databases">
        <title>Bacillus Genome Sequencing.</title>
        <authorList>
            <person name="Dunlap C."/>
        </authorList>
    </citation>
    <scope>NUCLEOTIDE SEQUENCE [LARGE SCALE GENOMIC DNA]</scope>
    <source>
        <strain evidence="5 6">B-23453</strain>
    </source>
</reference>
<dbReference type="SUPFAM" id="SSF56801">
    <property type="entry name" value="Acetyl-CoA synthetase-like"/>
    <property type="match status" value="1"/>
</dbReference>
<dbReference type="PANTHER" id="PTHR43201:SF5">
    <property type="entry name" value="MEDIUM-CHAIN ACYL-COA LIGASE ACSF2, MITOCHONDRIAL"/>
    <property type="match status" value="1"/>
</dbReference>
<dbReference type="InterPro" id="IPR045851">
    <property type="entry name" value="AMP-bd_C_sf"/>
</dbReference>
<dbReference type="Proteomes" id="UP001341444">
    <property type="component" value="Unassembled WGS sequence"/>
</dbReference>
<evidence type="ECO:0000259" key="4">
    <source>
        <dbReference type="Pfam" id="PF13193"/>
    </source>
</evidence>
<organism evidence="5 6">
    <name type="scientific">Heyndrickxia acidicola</name>
    <dbReference type="NCBI Taxonomy" id="209389"/>
    <lineage>
        <taxon>Bacteria</taxon>
        <taxon>Bacillati</taxon>
        <taxon>Bacillota</taxon>
        <taxon>Bacilli</taxon>
        <taxon>Bacillales</taxon>
        <taxon>Bacillaceae</taxon>
        <taxon>Heyndrickxia</taxon>
    </lineage>
</organism>
<proteinExistence type="inferred from homology"/>
<dbReference type="NCBIfam" id="NF005797">
    <property type="entry name" value="PRK07638.1"/>
    <property type="match status" value="1"/>
</dbReference>
<evidence type="ECO:0000313" key="6">
    <source>
        <dbReference type="Proteomes" id="UP001341444"/>
    </source>
</evidence>
<evidence type="ECO:0000259" key="3">
    <source>
        <dbReference type="Pfam" id="PF00501"/>
    </source>
</evidence>
<dbReference type="Pfam" id="PF00501">
    <property type="entry name" value="AMP-binding"/>
    <property type="match status" value="1"/>
</dbReference>
<dbReference type="InterPro" id="IPR020845">
    <property type="entry name" value="AMP-binding_CS"/>
</dbReference>
<name>A0ABU6MI62_9BACI</name>
<protein>
    <submittedName>
        <fullName evidence="5">AMP-binding protein</fullName>
    </submittedName>
</protein>
<dbReference type="EMBL" id="JARMAB010000008">
    <property type="protein sequence ID" value="MED1202755.1"/>
    <property type="molecule type" value="Genomic_DNA"/>
</dbReference>
<dbReference type="RefSeq" id="WP_066267672.1">
    <property type="nucleotide sequence ID" value="NZ_JARMAB010000008.1"/>
</dbReference>
<dbReference type="Gene3D" id="3.40.50.12780">
    <property type="entry name" value="N-terminal domain of ligase-like"/>
    <property type="match status" value="1"/>
</dbReference>
<dbReference type="InterPro" id="IPR000873">
    <property type="entry name" value="AMP-dep_synth/lig_dom"/>
</dbReference>
<evidence type="ECO:0000256" key="2">
    <source>
        <dbReference type="ARBA" id="ARBA00022598"/>
    </source>
</evidence>
<keyword evidence="2" id="KW-0436">Ligase</keyword>
<evidence type="ECO:0000256" key="1">
    <source>
        <dbReference type="ARBA" id="ARBA00006432"/>
    </source>
</evidence>
<feature type="domain" description="AMP-binding enzyme C-terminal" evidence="4">
    <location>
        <begin position="400"/>
        <end position="471"/>
    </location>
</feature>
<sequence>MGNITGMYKTFAKVCPDKIAIQTNHQQISYQKWDELINQTANWLHSLRSENKTIGILLPNDIPFLQFFAGASRAGWIAVPYDLKWKINELEKRVMLSQPSIIISTREIHSQIQQRIPNVMILEDSLKEMSQFNPATVVETEENLPFYIGFTSGTTGKPKAFVRSQDSWVASFNCSRFDFELDESEQALILGALFHSHFLYGAISTLYLGGTVFLLEKFSPIEAISSITMFPVTTVYVVPTMVEALLKQEVQVDKSIKIISSGAKWSERSKIKIRIMFPNMTMYEFYGASELSFITVLSDRDGIKKAVTVGKPCHGVEVQIRRSNQELAQQNETGKIYVRSKLMINGYFDRHERAIHPIQDNEGWATVHDMGYFDEDGFLYIVGREQNMILYGGINIFPEEIENVLSLHPDVEEVAVIGLFDSYWGQIVTAAVKGKASQLELKRYCKMHLSSYKIPRKWFFLNEMPYTTSGKIARAELINQIESEVASD</sequence>
<comment type="similarity">
    <text evidence="1">Belongs to the ATP-dependent AMP-binding enzyme family.</text>
</comment>
<comment type="caution">
    <text evidence="5">The sequence shown here is derived from an EMBL/GenBank/DDBJ whole genome shotgun (WGS) entry which is preliminary data.</text>
</comment>
<evidence type="ECO:0000313" key="5">
    <source>
        <dbReference type="EMBL" id="MED1202755.1"/>
    </source>
</evidence>
<gene>
    <name evidence="5" type="ORF">P4T90_06580</name>
</gene>
<dbReference type="InterPro" id="IPR042099">
    <property type="entry name" value="ANL_N_sf"/>
</dbReference>
<feature type="domain" description="AMP-dependent synthetase/ligase" evidence="3">
    <location>
        <begin position="11"/>
        <end position="348"/>
    </location>
</feature>
<dbReference type="Gene3D" id="3.30.300.30">
    <property type="match status" value="1"/>
</dbReference>
<keyword evidence="6" id="KW-1185">Reference proteome</keyword>
<dbReference type="InterPro" id="IPR025110">
    <property type="entry name" value="AMP-bd_C"/>
</dbReference>
<dbReference type="Pfam" id="PF13193">
    <property type="entry name" value="AMP-binding_C"/>
    <property type="match status" value="1"/>
</dbReference>
<dbReference type="PROSITE" id="PS00455">
    <property type="entry name" value="AMP_BINDING"/>
    <property type="match status" value="1"/>
</dbReference>
<accession>A0ABU6MI62</accession>
<dbReference type="PANTHER" id="PTHR43201">
    <property type="entry name" value="ACYL-COA SYNTHETASE"/>
    <property type="match status" value="1"/>
</dbReference>